<dbReference type="GO" id="GO:0006260">
    <property type="term" value="P:DNA replication"/>
    <property type="evidence" value="ECO:0007669"/>
    <property type="project" value="InterPro"/>
</dbReference>
<keyword evidence="3" id="KW-1185">Reference proteome</keyword>
<name>A0A4U8YLS6_9BACT</name>
<dbReference type="SUPFAM" id="SSF57783">
    <property type="entry name" value="Zinc beta-ribbon"/>
    <property type="match status" value="1"/>
</dbReference>
<feature type="domain" description="Zinc finger CHC2-type" evidence="1">
    <location>
        <begin position="29"/>
        <end position="73"/>
    </location>
</feature>
<dbReference type="GO" id="GO:0008270">
    <property type="term" value="F:zinc ion binding"/>
    <property type="evidence" value="ECO:0007669"/>
    <property type="project" value="InterPro"/>
</dbReference>
<dbReference type="Pfam" id="PF01807">
    <property type="entry name" value="Zn_ribbon_DnaG"/>
    <property type="match status" value="1"/>
</dbReference>
<dbReference type="GO" id="GO:0003677">
    <property type="term" value="F:DNA binding"/>
    <property type="evidence" value="ECO:0007669"/>
    <property type="project" value="InterPro"/>
</dbReference>
<dbReference type="RefSeq" id="WP_180139828.1">
    <property type="nucleotide sequence ID" value="NZ_CAADHO010000003.1"/>
</dbReference>
<dbReference type="InterPro" id="IPR002694">
    <property type="entry name" value="Znf_CHC2"/>
</dbReference>
<protein>
    <submittedName>
        <fullName evidence="2">Zinc finger chc2-type</fullName>
    </submittedName>
</protein>
<dbReference type="EMBL" id="CAADHO010000003">
    <property type="protein sequence ID" value="VFQ44404.1"/>
    <property type="molecule type" value="Genomic_DNA"/>
</dbReference>
<reference evidence="2 3" key="1">
    <citation type="submission" date="2019-03" db="EMBL/GenBank/DDBJ databases">
        <authorList>
            <person name="Nijsse B."/>
        </authorList>
    </citation>
    <scope>NUCLEOTIDE SEQUENCE [LARGE SCALE GENOMIC DNA]</scope>
    <source>
        <strain evidence="2">Desulfoluna butyratoxydans MSL71</strain>
    </source>
</reference>
<evidence type="ECO:0000313" key="3">
    <source>
        <dbReference type="Proteomes" id="UP000507962"/>
    </source>
</evidence>
<organism evidence="2 3">
    <name type="scientific">Desulfoluna butyratoxydans</name>
    <dbReference type="NCBI Taxonomy" id="231438"/>
    <lineage>
        <taxon>Bacteria</taxon>
        <taxon>Pseudomonadati</taxon>
        <taxon>Thermodesulfobacteriota</taxon>
        <taxon>Desulfobacteria</taxon>
        <taxon>Desulfobacterales</taxon>
        <taxon>Desulfolunaceae</taxon>
        <taxon>Desulfoluna</taxon>
    </lineage>
</organism>
<dbReference type="GO" id="GO:0003899">
    <property type="term" value="F:DNA-directed RNA polymerase activity"/>
    <property type="evidence" value="ECO:0007669"/>
    <property type="project" value="InterPro"/>
</dbReference>
<dbReference type="Proteomes" id="UP000507962">
    <property type="component" value="Unassembled WGS sequence"/>
</dbReference>
<dbReference type="CDD" id="cd00188">
    <property type="entry name" value="TOPRIM"/>
    <property type="match status" value="1"/>
</dbReference>
<dbReference type="InterPro" id="IPR036977">
    <property type="entry name" value="DNA_primase_Znf_CHC2"/>
</dbReference>
<sequence>MGIAKDKLTASERESIARTLLSGCESHLKNGSELWAHCPFHQEETPGGAFKYDVEKDVTHCFGCSTNEDLVGLYCHCKGLATDDAEGFRSFVNEYCGGAFSPKSKIEKPAPPRVWEPKTREEATELWMKKASDFAADCNEVLLYDQEQLDRLAAWGVTAKTVAELGIGWNAKDQWRNYSGWGLPKLMNDKGKEKKIFLPKGFVFPVFDHEDFSLYRMQIRVEELSKFSPMRYREVVGGNPRLCVFGDATTRIWIVVETIRDAMYAWQDLHHLRVGAMALGGATHRPDPIAHRLLMGADLIINALDNDQAGRFNSWHFEPWNPGKFAWMNQYAHAVRGLVPSRIGKDLGDLPKAGVELKAWFWAVLPEWVRAQFRAEKVERIQTEQARKEVAA</sequence>
<accession>A0A4U8YLS6</accession>
<evidence type="ECO:0000313" key="2">
    <source>
        <dbReference type="EMBL" id="VFQ44404.1"/>
    </source>
</evidence>
<dbReference type="Gene3D" id="3.90.580.10">
    <property type="entry name" value="Zinc finger, CHC2-type domain"/>
    <property type="match status" value="1"/>
</dbReference>
<dbReference type="AlphaFoldDB" id="A0A4U8YLS6"/>
<evidence type="ECO:0000259" key="1">
    <source>
        <dbReference type="Pfam" id="PF01807"/>
    </source>
</evidence>
<gene>
    <name evidence="2" type="ORF">MSL71_20530</name>
</gene>
<proteinExistence type="predicted"/>